<evidence type="ECO:0000313" key="2">
    <source>
        <dbReference type="EMBL" id="MBH8574961.1"/>
    </source>
</evidence>
<organism evidence="2 3">
    <name type="scientific">Dendronalium phyllosphericum CENA369</name>
    <dbReference type="NCBI Taxonomy" id="1725256"/>
    <lineage>
        <taxon>Bacteria</taxon>
        <taxon>Bacillati</taxon>
        <taxon>Cyanobacteriota</taxon>
        <taxon>Cyanophyceae</taxon>
        <taxon>Nostocales</taxon>
        <taxon>Nostocaceae</taxon>
        <taxon>Dendronalium</taxon>
        <taxon>Dendronalium phyllosphericum</taxon>
    </lineage>
</organism>
<dbReference type="EMBL" id="JAECZA010000092">
    <property type="protein sequence ID" value="MBH8574961.1"/>
    <property type="molecule type" value="Genomic_DNA"/>
</dbReference>
<reference evidence="2 3" key="1">
    <citation type="journal article" date="2021" name="Int. J. Syst. Evol. Microbiol.">
        <title>Amazonocrinis nigriterrae gen. nov., sp. nov., Atlanticothrix silvestris gen. nov., sp. nov. and Dendronalium phyllosphericum gen. nov., sp. nov., nostocacean cyanobacteria from Brazilian environments.</title>
        <authorList>
            <person name="Alvarenga D.O."/>
            <person name="Andreote A.P.D."/>
            <person name="Branco L.H.Z."/>
            <person name="Delbaje E."/>
            <person name="Cruz R.B."/>
            <person name="Varani A.M."/>
            <person name="Fiore M.F."/>
        </authorList>
    </citation>
    <scope>NUCLEOTIDE SEQUENCE [LARGE SCALE GENOMIC DNA]</scope>
    <source>
        <strain evidence="2 3">CENA369</strain>
    </source>
</reference>
<keyword evidence="2" id="KW-0067">ATP-binding</keyword>
<dbReference type="Pfam" id="PF20720">
    <property type="entry name" value="nSTAND3"/>
    <property type="match status" value="1"/>
</dbReference>
<dbReference type="SUPFAM" id="SSF52540">
    <property type="entry name" value="P-loop containing nucleoside triphosphate hydrolases"/>
    <property type="match status" value="1"/>
</dbReference>
<keyword evidence="2" id="KW-0547">Nucleotide-binding</keyword>
<gene>
    <name evidence="2" type="ORF">I8752_18455</name>
</gene>
<proteinExistence type="predicted"/>
<protein>
    <submittedName>
        <fullName evidence="2">ATP-binding protein</fullName>
    </submittedName>
</protein>
<accession>A0A8J7LF88</accession>
<dbReference type="Gene3D" id="3.40.50.300">
    <property type="entry name" value="P-loop containing nucleotide triphosphate hydrolases"/>
    <property type="match status" value="1"/>
</dbReference>
<dbReference type="InterPro" id="IPR027417">
    <property type="entry name" value="P-loop_NTPase"/>
</dbReference>
<dbReference type="RefSeq" id="WP_214433761.1">
    <property type="nucleotide sequence ID" value="NZ_CAWPUQ010000331.1"/>
</dbReference>
<evidence type="ECO:0000259" key="1">
    <source>
        <dbReference type="Pfam" id="PF20720"/>
    </source>
</evidence>
<sequence length="1255" mass="148094">MSKINQIQNKLRELGGAAFQKLADAYLYKKGYERINSIGSVIGTDNVRKGTPDTLISLANGKYVFAEYTIQKEGVYKKLKSDLDKCFDESKTGIRITKIEEVVFCHTSTLNTDEQDALREECQKCGVNLNIFDIGSISYDLHLKYPGIARDFLGVEVDTGQVVAPDEFVTNYNKNALATPLNTTFHFREEELERVLQGLDESNLVVVSGKAGVGKTRLVLQCCNQFVASHSEYKVRCIFLRGADIFEDLRIHFSEPGSYLIFVDDANRVSRFEYFIQLLHDQRSDQQIKVIATVRDYALNKVREAARSYKNLIELEVKSLEDNQIKQLVEDEYSITNQVYLDRIADISQGNPRLAIMIADVAKRENTLKSIIDVSSLYDEYYRSIRQDLEQLGDENLLKTAGIVAFFRTVDRSHEEMMRAIKTVFGIPQELFWKAVRQLHDLELLDMHENEVVRTSDQVLATYLFYLAFFKEQTLKFSVLIKNFFPDFQYRLVDVLNPVLNTFDHKNIIEIMRPHVDQAWETYKEAGDETKLMHLMEVFWFLKKTDILLYVRDCISKMEPESIDISKLEIKPNSNIPSPSLLKTLGLFSYSDEDNLRMALVLLLDYLTKRPSELSRGLHLLTEQFGFEHDSYVDGFFMQQTVIDVLWERVKEGEEEMFSKLFLALAEQYLPTHFNTTKMKGRRAFNILNFDLLPTRELIELRRTIWKRVFKLYQIPIFREEVLNLIHKYSTSGYKIAVVEIITQDAADILPFIESALDSCSYCHCLVVQDYLNHLEKHQVPFNEDLRGRFTNETYALSKVLLFSGTERKYFELESEEYQQFKRQQIEEYFADYSFANYEQFFQQCLEIQGQSDRRKHNGFHFSSRVVEVLIALSNRDPDLYIEVIKHYLGLGEPFKFNELRLINRLIQILGVKKAHEFLNQIDYPSKRRWLFNFYRLLTPEDITFEYLDHLYILYRESEPSEIPRDLNFLLKYCLLDSNVVVRVTEILLEKITENLDYSYALSPLFDLHIEENKTLLDLFKNNLDSLKKAYLAILKVDWHTDDNGQYFEYILDIDPNFILEYINWIYEQKEQSYHFDNTRDYSFLWRHESYEVLMSQVVDHVYEKELEQVLLRYNSLKDFFILLAEAKDNTILQERQDKLLKRFIETRHQDIEFTQFVFNVITQISYERRSSFIALFLEHNKKIEDFKKLSLESNFLSWEGSAVPMYQKRVEYLESLLPLLNTVDFLQHKQYIEQKIQYLRGKIEQEKKKDFMED</sequence>
<dbReference type="Proteomes" id="UP000662314">
    <property type="component" value="Unassembled WGS sequence"/>
</dbReference>
<comment type="caution">
    <text evidence="2">The sequence shown here is derived from an EMBL/GenBank/DDBJ whole genome shotgun (WGS) entry which is preliminary data.</text>
</comment>
<dbReference type="GO" id="GO:0005524">
    <property type="term" value="F:ATP binding"/>
    <property type="evidence" value="ECO:0007669"/>
    <property type="project" value="UniProtKB-KW"/>
</dbReference>
<feature type="domain" description="Novel STAND NTPase 3" evidence="1">
    <location>
        <begin position="189"/>
        <end position="324"/>
    </location>
</feature>
<keyword evidence="3" id="KW-1185">Reference proteome</keyword>
<dbReference type="InterPro" id="IPR049050">
    <property type="entry name" value="nSTAND3"/>
</dbReference>
<name>A0A8J7LF88_9NOST</name>
<dbReference type="AlphaFoldDB" id="A0A8J7LF88"/>
<evidence type="ECO:0000313" key="3">
    <source>
        <dbReference type="Proteomes" id="UP000662314"/>
    </source>
</evidence>